<dbReference type="Gene3D" id="1.20.1460.10">
    <property type="entry name" value="subunit c (vma5p) of the yeast v-atpase, domain 2"/>
    <property type="match status" value="1"/>
</dbReference>
<dbReference type="Gene3D" id="3.30.70.1180">
    <property type="entry name" value="Vacuolar atp synthase subunit c, domain 1"/>
    <property type="match status" value="1"/>
</dbReference>
<evidence type="ECO:0000256" key="4">
    <source>
        <dbReference type="ARBA" id="ARBA00023065"/>
    </source>
</evidence>
<dbReference type="PhylomeDB" id="A0A0G4GA96"/>
<dbReference type="Pfam" id="PF03223">
    <property type="entry name" value="V-ATPase_C"/>
    <property type="match status" value="1"/>
</dbReference>
<evidence type="ECO:0000256" key="1">
    <source>
        <dbReference type="ARBA" id="ARBA00006138"/>
    </source>
</evidence>
<protein>
    <recommendedName>
        <fullName evidence="5">V-type proton ATPase subunit C</fullName>
    </recommendedName>
</protein>
<accession>A0A0G4GA96</accession>
<dbReference type="GO" id="GO:0000221">
    <property type="term" value="C:vacuolar proton-transporting V-type ATPase, V1 domain"/>
    <property type="evidence" value="ECO:0007669"/>
    <property type="project" value="TreeGrafter"/>
</dbReference>
<evidence type="ECO:0000256" key="5">
    <source>
        <dbReference type="RuleBase" id="RU364010"/>
    </source>
</evidence>
<evidence type="ECO:0000256" key="2">
    <source>
        <dbReference type="ARBA" id="ARBA00022448"/>
    </source>
</evidence>
<comment type="subunit">
    <text evidence="5">V-ATPase is a heteromultimeric enzyme composed of a peripheral catalytic V1 complex (components A to H) attached to an integral membrane V0 proton pore complex.</text>
</comment>
<dbReference type="InterPro" id="IPR036132">
    <property type="entry name" value="Vac_ATP_synth_c_sf"/>
</dbReference>
<dbReference type="InterPro" id="IPR004907">
    <property type="entry name" value="ATPase_V1-cplx_csu"/>
</dbReference>
<keyword evidence="7" id="KW-1185">Reference proteome</keyword>
<keyword evidence="3 5" id="KW-0375">Hydrogen ion transport</keyword>
<evidence type="ECO:0000256" key="3">
    <source>
        <dbReference type="ARBA" id="ARBA00022781"/>
    </source>
</evidence>
<dbReference type="InParanoid" id="A0A0G4GA96"/>
<reference evidence="6 7" key="1">
    <citation type="submission" date="2014-11" db="EMBL/GenBank/DDBJ databases">
        <authorList>
            <person name="Zhu J."/>
            <person name="Qi W."/>
            <person name="Song R."/>
        </authorList>
    </citation>
    <scope>NUCLEOTIDE SEQUENCE [LARGE SCALE GENOMIC DNA]</scope>
</reference>
<evidence type="ECO:0000313" key="6">
    <source>
        <dbReference type="EMBL" id="CEM25559.1"/>
    </source>
</evidence>
<keyword evidence="2 5" id="KW-0813">Transport</keyword>
<comment type="function">
    <text evidence="5">Subunit of the V1 complex of vacuolar(H+)-ATPase (V-ATPase), a multisubunit enzyme composed of a peripheral complex (V1) that hydrolyzes ATP and a membrane integral complex (V0) that translocates protons. V-ATPase is responsible for acidifying and maintaining the pH of intracellular compartments and in some cell types, is targeted to the plasma membrane, where it is responsible for acidifying the extracellular environment. Subunit C is necessary for the assembly of the catalytic sector of the enzyme and is likely to have a specific function in its catalytic activity.</text>
</comment>
<dbReference type="PANTHER" id="PTHR10137:SF0">
    <property type="entry name" value="V-TYPE PROTON ATPASE SUBUNIT C"/>
    <property type="match status" value="1"/>
</dbReference>
<dbReference type="OMA" id="VMIWIHV"/>
<evidence type="ECO:0000313" key="7">
    <source>
        <dbReference type="Proteomes" id="UP000041254"/>
    </source>
</evidence>
<name>A0A0G4GA96_VITBC</name>
<dbReference type="STRING" id="1169540.A0A0G4GA96"/>
<dbReference type="EMBL" id="CDMY01000603">
    <property type="protein sequence ID" value="CEM25559.1"/>
    <property type="molecule type" value="Genomic_DNA"/>
</dbReference>
<sequence>MSFWIVACSSKDESRDSIFSVLKSRIVPQLASDLFVLDVPDSLKVGTFDSLIKVVDELAKHDTMAESVLRRVERQLLEIDPNTQFKIMAQRTTATVDDYLRRFVWDEAKFPKKTHVTELIQLILASVGKIDEELRLKSAAFNDLKQQASQVAKKEGGNLSQRDLIDVLTPEVVKESDFIESEYLTTLVVVVPRGQDKEWLEKYEGLDEHVVPRSSQKLPPEDREGNTLWRVVVMKKSAEDFKSTARQNRFIVRDFTYSVEAYNHRKTERARIEQELKKNESFLKRVCEANFSDVFIAWVHLKAIRVFVEAVLRFGLPPKIAAFFLMPTGRNEKRLRQELETLFTSSGSFGKSYAGGAGGAEGHEMEGGEYYPYVSLTFTPLSQK</sequence>
<keyword evidence="4 5" id="KW-0406">Ion transport</keyword>
<gene>
    <name evidence="6" type="ORF">Vbra_9755</name>
</gene>
<dbReference type="PANTHER" id="PTHR10137">
    <property type="entry name" value="V-TYPE PROTON ATPASE SUBUNIT C"/>
    <property type="match status" value="1"/>
</dbReference>
<dbReference type="AlphaFoldDB" id="A0A0G4GA96"/>
<dbReference type="GO" id="GO:0046961">
    <property type="term" value="F:proton-transporting ATPase activity, rotational mechanism"/>
    <property type="evidence" value="ECO:0007669"/>
    <property type="project" value="InterPro"/>
</dbReference>
<organism evidence="6 7">
    <name type="scientific">Vitrella brassicaformis (strain CCMP3155)</name>
    <dbReference type="NCBI Taxonomy" id="1169540"/>
    <lineage>
        <taxon>Eukaryota</taxon>
        <taxon>Sar</taxon>
        <taxon>Alveolata</taxon>
        <taxon>Colpodellida</taxon>
        <taxon>Vitrellaceae</taxon>
        <taxon>Vitrella</taxon>
    </lineage>
</organism>
<comment type="similarity">
    <text evidence="1 5">Belongs to the V-ATPase C subunit family.</text>
</comment>
<dbReference type="OrthoDB" id="6605928at2759"/>
<dbReference type="VEuPathDB" id="CryptoDB:Vbra_9755"/>
<dbReference type="FunCoup" id="A0A0G4GA96">
    <property type="interactions" value="109"/>
</dbReference>
<dbReference type="CDD" id="cd14785">
    <property type="entry name" value="V-ATPase_C"/>
    <property type="match status" value="1"/>
</dbReference>
<dbReference type="Gene3D" id="3.30.70.100">
    <property type="match status" value="1"/>
</dbReference>
<proteinExistence type="inferred from homology"/>
<dbReference type="Proteomes" id="UP000041254">
    <property type="component" value="Unassembled WGS sequence"/>
</dbReference>
<dbReference type="SUPFAM" id="SSF118203">
    <property type="entry name" value="Vacuolar ATP synthase subunit C"/>
    <property type="match status" value="1"/>
</dbReference>